<dbReference type="InterPro" id="IPR022687">
    <property type="entry name" value="HTH_DTXR"/>
</dbReference>
<comment type="subcellular location">
    <subcellularLocation>
        <location evidence="1">Cytoplasm</location>
    </subcellularLocation>
</comment>
<evidence type="ECO:0000313" key="17">
    <source>
        <dbReference type="Proteomes" id="UP000249099"/>
    </source>
</evidence>
<dbReference type="InterPro" id="IPR001367">
    <property type="entry name" value="Fe_dep_repressor"/>
</dbReference>
<evidence type="ECO:0000256" key="2">
    <source>
        <dbReference type="ARBA" id="ARBA00007871"/>
    </source>
</evidence>
<dbReference type="GO" id="GO:0005737">
    <property type="term" value="C:cytoplasm"/>
    <property type="evidence" value="ECO:0007669"/>
    <property type="project" value="UniProtKB-SubCell"/>
</dbReference>
<dbReference type="EMBL" id="CP041626">
    <property type="protein sequence ID" value="QDO90547.1"/>
    <property type="molecule type" value="Genomic_DNA"/>
</dbReference>
<dbReference type="Proteomes" id="UP000315953">
    <property type="component" value="Chromosome"/>
</dbReference>
<evidence type="ECO:0000256" key="6">
    <source>
        <dbReference type="ARBA" id="ARBA00023015"/>
    </source>
</evidence>
<dbReference type="Gene3D" id="1.10.60.10">
    <property type="entry name" value="Iron dependent repressor, metal binding and dimerisation domain"/>
    <property type="match status" value="1"/>
</dbReference>
<evidence type="ECO:0000313" key="13">
    <source>
        <dbReference type="EMBL" id="OOL81580.1"/>
    </source>
</evidence>
<dbReference type="FunFam" id="1.10.60.10:FF:000004">
    <property type="entry name" value="DtxR family transcriptional regulator"/>
    <property type="match status" value="1"/>
</dbReference>
<keyword evidence="9" id="KW-0804">Transcription</keyword>
<dbReference type="PANTHER" id="PTHR33238:SF11">
    <property type="entry name" value="TRANSCRIPTIONAL REGULATOR MNTR"/>
    <property type="match status" value="1"/>
</dbReference>
<dbReference type="Gene3D" id="2.30.30.90">
    <property type="match status" value="1"/>
</dbReference>
<dbReference type="GO" id="GO:0046983">
    <property type="term" value="F:protein dimerization activity"/>
    <property type="evidence" value="ECO:0007669"/>
    <property type="project" value="InterPro"/>
</dbReference>
<dbReference type="PROSITE" id="PS50944">
    <property type="entry name" value="HTH_DTXR"/>
    <property type="match status" value="1"/>
</dbReference>
<evidence type="ECO:0000313" key="16">
    <source>
        <dbReference type="Proteomes" id="UP000190409"/>
    </source>
</evidence>
<dbReference type="AlphaFoldDB" id="A0A1S8KPF0"/>
<reference evidence="13 16" key="1">
    <citation type="submission" date="2017-01" db="EMBL/GenBank/DDBJ databases">
        <title>Complete Genome Sequence of Dolosigranulum pigrum isolated from a Patient with interstitial lung disease.</title>
        <authorList>
            <person name="Mukhopadhyay R."/>
            <person name="Joaquin J."/>
            <person name="Hogue R."/>
            <person name="Fitzgerald S."/>
            <person name="Jospin G."/>
            <person name="Eisen J.A."/>
            <person name="Chaturvedi V."/>
        </authorList>
    </citation>
    <scope>NUCLEOTIDE SEQUENCE [LARGE SCALE GENOMIC DNA]</scope>
    <source>
        <strain evidence="13 16">15S00348</strain>
    </source>
</reference>
<dbReference type="GO" id="GO:0046914">
    <property type="term" value="F:transition metal ion binding"/>
    <property type="evidence" value="ECO:0007669"/>
    <property type="project" value="InterPro"/>
</dbReference>
<evidence type="ECO:0000256" key="3">
    <source>
        <dbReference type="ARBA" id="ARBA00011738"/>
    </source>
</evidence>
<accession>A0A1S8KPF0</accession>
<reference evidence="15 17" key="2">
    <citation type="submission" date="2017-03" db="EMBL/GenBank/DDBJ databases">
        <title>wgs assembly of Dolosigranulum pigrum KPL CDC strains.</title>
        <authorList>
            <person name="Brugger S.D."/>
            <person name="Pettigrew M."/>
            <person name="Kong Y."/>
            <person name="Lemon K.P."/>
        </authorList>
    </citation>
    <scope>NUCLEOTIDE SEQUENCE [LARGE SCALE GENOMIC DNA]</scope>
    <source>
        <strain evidence="15 17">KPL1931_CDC4294-98</strain>
    </source>
</reference>
<keyword evidence="5" id="KW-0678">Repressor</keyword>
<dbReference type="Gene3D" id="1.10.10.10">
    <property type="entry name" value="Winged helix-like DNA-binding domain superfamily/Winged helix DNA-binding domain"/>
    <property type="match status" value="1"/>
</dbReference>
<evidence type="ECO:0000256" key="9">
    <source>
        <dbReference type="ARBA" id="ARBA00023163"/>
    </source>
</evidence>
<gene>
    <name evidence="15" type="ORF">B8A44_02445</name>
    <name evidence="13" type="ORF">BWX42_07665</name>
    <name evidence="14" type="ORF">FNV33_00180</name>
</gene>
<comment type="subunit">
    <text evidence="3">Homodimer.</text>
</comment>
<dbReference type="Pfam" id="PF04023">
    <property type="entry name" value="FeoA"/>
    <property type="match status" value="1"/>
</dbReference>
<dbReference type="GeneID" id="42694002"/>
<evidence type="ECO:0000256" key="1">
    <source>
        <dbReference type="ARBA" id="ARBA00004496"/>
    </source>
</evidence>
<evidence type="ECO:0000256" key="10">
    <source>
        <dbReference type="ARBA" id="ARBA00023211"/>
    </source>
</evidence>
<sequence length="214" mass="24440">MTPNKENFLKAIYELGGMSKLINNKSLAEYLNVSAAAITDMNTRLVKQSIITYEPYKGVKLTDKGVRIVNQLIRRHRLWEVFLAEKLGYEWDEVHTDADLLEHISSDKLIERLDAFLGHPTVDPHGDTIPTSDGEVIVNQYHALVECKQGESFKVKQVDDDTEFLTYLTDKGIQLNETYQITEIEPYEGPITLTNNDEENILVSYKAAFRIFGQ</sequence>
<evidence type="ECO:0000259" key="12">
    <source>
        <dbReference type="PROSITE" id="PS50944"/>
    </source>
</evidence>
<proteinExistence type="inferred from homology"/>
<protein>
    <recommendedName>
        <fullName evidence="11">Manganese transport regulator</fullName>
    </recommendedName>
</protein>
<keyword evidence="10" id="KW-0464">Manganese</keyword>
<dbReference type="InterPro" id="IPR036421">
    <property type="entry name" value="Fe_dep_repressor_sf"/>
</dbReference>
<evidence type="ECO:0000313" key="18">
    <source>
        <dbReference type="Proteomes" id="UP000315953"/>
    </source>
</evidence>
<dbReference type="KEGG" id="dpm:FNV33_00180"/>
<comment type="similarity">
    <text evidence="2">Belongs to the DtxR/MntR family.</text>
</comment>
<dbReference type="GO" id="GO:0003700">
    <property type="term" value="F:DNA-binding transcription factor activity"/>
    <property type="evidence" value="ECO:0007669"/>
    <property type="project" value="InterPro"/>
</dbReference>
<dbReference type="Pfam" id="PF02742">
    <property type="entry name" value="Fe_dep_repr_C"/>
    <property type="match status" value="1"/>
</dbReference>
<dbReference type="EMBL" id="NAQV01000007">
    <property type="protein sequence ID" value="RAN64272.1"/>
    <property type="molecule type" value="Genomic_DNA"/>
</dbReference>
<dbReference type="InterPro" id="IPR007167">
    <property type="entry name" value="Fe-transptr_FeoA-like"/>
</dbReference>
<evidence type="ECO:0000313" key="14">
    <source>
        <dbReference type="EMBL" id="QDO90547.1"/>
    </source>
</evidence>
<evidence type="ECO:0000256" key="11">
    <source>
        <dbReference type="ARBA" id="ARBA00032593"/>
    </source>
</evidence>
<dbReference type="Proteomes" id="UP000249099">
    <property type="component" value="Unassembled WGS sequence"/>
</dbReference>
<feature type="domain" description="HTH dtxR-type" evidence="12">
    <location>
        <begin position="1"/>
        <end position="62"/>
    </location>
</feature>
<dbReference type="InterPro" id="IPR036390">
    <property type="entry name" value="WH_DNA-bd_sf"/>
</dbReference>
<dbReference type="Proteomes" id="UP000190409">
    <property type="component" value="Unassembled WGS sequence"/>
</dbReference>
<dbReference type="OrthoDB" id="9791355at2"/>
<dbReference type="RefSeq" id="WP_004635382.1">
    <property type="nucleotide sequence ID" value="NZ_CBCRTD010000008.1"/>
</dbReference>
<dbReference type="InterPro" id="IPR036388">
    <property type="entry name" value="WH-like_DNA-bd_sf"/>
</dbReference>
<dbReference type="PANTHER" id="PTHR33238">
    <property type="entry name" value="IRON (METAL) DEPENDENT REPRESSOR, DTXR FAMILY"/>
    <property type="match status" value="1"/>
</dbReference>
<keyword evidence="7" id="KW-0238">DNA-binding</keyword>
<reference evidence="14 18" key="3">
    <citation type="submission" date="2019-07" db="EMBL/GenBank/DDBJ databases">
        <title>Genome assembly of a nasal isolate of Dolosigranulum pigrum from a chronic sinusitis patient.</title>
        <authorList>
            <person name="Baig S."/>
            <person name="Overballe-Petersen S."/>
            <person name="Kaspar U."/>
            <person name="Rendboe A."/>
            <person name="de Man T."/>
            <person name="Liu C."/>
            <person name="Price L.B."/>
            <person name="Stegger M."/>
            <person name="Becker K."/>
            <person name="Skytt Andersen P."/>
        </authorList>
    </citation>
    <scope>NUCLEOTIDE SEQUENCE [LARGE SCALE GENOMIC DNA]</scope>
    <source>
        <strain evidence="14 18">83VPs-KB5</strain>
    </source>
</reference>
<keyword evidence="6" id="KW-0805">Transcription regulation</keyword>
<dbReference type="Pfam" id="PF01325">
    <property type="entry name" value="Fe_dep_repress"/>
    <property type="match status" value="1"/>
</dbReference>
<name>A0A1S8KPF0_9LACT</name>
<dbReference type="GO" id="GO:0003677">
    <property type="term" value="F:DNA binding"/>
    <property type="evidence" value="ECO:0007669"/>
    <property type="project" value="UniProtKB-KW"/>
</dbReference>
<dbReference type="InterPro" id="IPR050536">
    <property type="entry name" value="DtxR_MntR_Metal-Reg"/>
</dbReference>
<dbReference type="SUPFAM" id="SSF47979">
    <property type="entry name" value="Iron-dependent repressor protein, dimerization domain"/>
    <property type="match status" value="1"/>
</dbReference>
<dbReference type="EMBL" id="MUYF01000003">
    <property type="protein sequence ID" value="OOL81580.1"/>
    <property type="molecule type" value="Genomic_DNA"/>
</dbReference>
<evidence type="ECO:0000313" key="15">
    <source>
        <dbReference type="EMBL" id="RAN64272.1"/>
    </source>
</evidence>
<evidence type="ECO:0000256" key="7">
    <source>
        <dbReference type="ARBA" id="ARBA00023125"/>
    </source>
</evidence>
<organism evidence="13 16">
    <name type="scientific">Dolosigranulum pigrum</name>
    <dbReference type="NCBI Taxonomy" id="29394"/>
    <lineage>
        <taxon>Bacteria</taxon>
        <taxon>Bacillati</taxon>
        <taxon>Bacillota</taxon>
        <taxon>Bacilli</taxon>
        <taxon>Lactobacillales</taxon>
        <taxon>Carnobacteriaceae</taxon>
        <taxon>Dolosigranulum</taxon>
    </lineage>
</organism>
<keyword evidence="4" id="KW-0963">Cytoplasm</keyword>
<dbReference type="InterPro" id="IPR038157">
    <property type="entry name" value="FeoA_core_dom"/>
</dbReference>
<evidence type="ECO:0000256" key="8">
    <source>
        <dbReference type="ARBA" id="ARBA00023159"/>
    </source>
</evidence>
<evidence type="ECO:0000256" key="5">
    <source>
        <dbReference type="ARBA" id="ARBA00022491"/>
    </source>
</evidence>
<dbReference type="InterPro" id="IPR022689">
    <property type="entry name" value="Iron_dep_repressor"/>
</dbReference>
<evidence type="ECO:0000256" key="4">
    <source>
        <dbReference type="ARBA" id="ARBA00022490"/>
    </source>
</evidence>
<dbReference type="SUPFAM" id="SSF46785">
    <property type="entry name" value="Winged helix' DNA-binding domain"/>
    <property type="match status" value="1"/>
</dbReference>
<keyword evidence="8" id="KW-0010">Activator</keyword>
<dbReference type="SMART" id="SM00529">
    <property type="entry name" value="HTH_DTXR"/>
    <property type="match status" value="1"/>
</dbReference>